<organism evidence="1 2">
    <name type="scientific">Peronospora matthiolae</name>
    <dbReference type="NCBI Taxonomy" id="2874970"/>
    <lineage>
        <taxon>Eukaryota</taxon>
        <taxon>Sar</taxon>
        <taxon>Stramenopiles</taxon>
        <taxon>Oomycota</taxon>
        <taxon>Peronosporomycetes</taxon>
        <taxon>Peronosporales</taxon>
        <taxon>Peronosporaceae</taxon>
        <taxon>Peronospora</taxon>
    </lineage>
</organism>
<dbReference type="Proteomes" id="UP001162060">
    <property type="component" value="Unassembled WGS sequence"/>
</dbReference>
<reference evidence="1" key="1">
    <citation type="submission" date="2024-01" db="EMBL/GenBank/DDBJ databases">
        <authorList>
            <person name="Webb A."/>
        </authorList>
    </citation>
    <scope>NUCLEOTIDE SEQUENCE</scope>
    <source>
        <strain evidence="1">Pm1</strain>
    </source>
</reference>
<name>A0AAV1VLA9_9STRA</name>
<protein>
    <submittedName>
        <fullName evidence="1">Uncharacterized protein</fullName>
    </submittedName>
</protein>
<evidence type="ECO:0000313" key="1">
    <source>
        <dbReference type="EMBL" id="CAK7946992.1"/>
    </source>
</evidence>
<accession>A0AAV1VLA9</accession>
<evidence type="ECO:0000313" key="2">
    <source>
        <dbReference type="Proteomes" id="UP001162060"/>
    </source>
</evidence>
<sequence>MEEPFSFSSESLAKPDDFTPLRPRVAARLLSHFELFPERAVPVLEPVAQALKELLVGEHSSVELRILRQWYTSQSADERSSSRREYVWLLQSLSSGCAVHLIACHCFSFNHFACCSLACCGLVRRYRTTSFFHLTHAKLDVCSVVLRMLPRATRKKIERFNARLVACRNEQVSVVAHGLTFAAELKLSTVKIILVLSLRWGGGVPARHRDIPNAYVKAN</sequence>
<dbReference type="EMBL" id="CAKLBY020000378">
    <property type="protein sequence ID" value="CAK7946992.1"/>
    <property type="molecule type" value="Genomic_DNA"/>
</dbReference>
<gene>
    <name evidence="1" type="ORF">PM001_LOCUS32142</name>
</gene>
<comment type="caution">
    <text evidence="1">The sequence shown here is derived from an EMBL/GenBank/DDBJ whole genome shotgun (WGS) entry which is preliminary data.</text>
</comment>
<proteinExistence type="predicted"/>
<dbReference type="AlphaFoldDB" id="A0AAV1VLA9"/>